<protein>
    <recommendedName>
        <fullName evidence="3">FCP1 homology domain-containing protein</fullName>
    </recommendedName>
</protein>
<dbReference type="EnsemblProtists" id="EOD28772">
    <property type="protein sequence ID" value="EOD28772"/>
    <property type="gene ID" value="EMIHUDRAFT_114063"/>
</dbReference>
<reference evidence="2" key="1">
    <citation type="journal article" date="2013" name="Nature">
        <title>Pan genome of the phytoplankton Emiliania underpins its global distribution.</title>
        <authorList>
            <person name="Read B.A."/>
            <person name="Kegel J."/>
            <person name="Klute M.J."/>
            <person name="Kuo A."/>
            <person name="Lefebvre S.C."/>
            <person name="Maumus F."/>
            <person name="Mayer C."/>
            <person name="Miller J."/>
            <person name="Monier A."/>
            <person name="Salamov A."/>
            <person name="Young J."/>
            <person name="Aguilar M."/>
            <person name="Claverie J.M."/>
            <person name="Frickenhaus S."/>
            <person name="Gonzalez K."/>
            <person name="Herman E.K."/>
            <person name="Lin Y.C."/>
            <person name="Napier J."/>
            <person name="Ogata H."/>
            <person name="Sarno A.F."/>
            <person name="Shmutz J."/>
            <person name="Schroeder D."/>
            <person name="de Vargas C."/>
            <person name="Verret F."/>
            <person name="von Dassow P."/>
            <person name="Valentin K."/>
            <person name="Van de Peer Y."/>
            <person name="Wheeler G."/>
            <person name="Dacks J.B."/>
            <person name="Delwiche C.F."/>
            <person name="Dyhrman S.T."/>
            <person name="Glockner G."/>
            <person name="John U."/>
            <person name="Richards T."/>
            <person name="Worden A.Z."/>
            <person name="Zhang X."/>
            <person name="Grigoriev I.V."/>
            <person name="Allen A.E."/>
            <person name="Bidle K."/>
            <person name="Borodovsky M."/>
            <person name="Bowler C."/>
            <person name="Brownlee C."/>
            <person name="Cock J.M."/>
            <person name="Elias M."/>
            <person name="Gladyshev V.N."/>
            <person name="Groth M."/>
            <person name="Guda C."/>
            <person name="Hadaegh A."/>
            <person name="Iglesias-Rodriguez M.D."/>
            <person name="Jenkins J."/>
            <person name="Jones B.M."/>
            <person name="Lawson T."/>
            <person name="Leese F."/>
            <person name="Lindquist E."/>
            <person name="Lobanov A."/>
            <person name="Lomsadze A."/>
            <person name="Malik S.B."/>
            <person name="Marsh M.E."/>
            <person name="Mackinder L."/>
            <person name="Mock T."/>
            <person name="Mueller-Roeber B."/>
            <person name="Pagarete A."/>
            <person name="Parker M."/>
            <person name="Probert I."/>
            <person name="Quesneville H."/>
            <person name="Raines C."/>
            <person name="Rensing S.A."/>
            <person name="Riano-Pachon D.M."/>
            <person name="Richier S."/>
            <person name="Rokitta S."/>
            <person name="Shiraiwa Y."/>
            <person name="Soanes D.M."/>
            <person name="van der Giezen M."/>
            <person name="Wahlund T.M."/>
            <person name="Williams B."/>
            <person name="Wilson W."/>
            <person name="Wolfe G."/>
            <person name="Wurch L.L."/>
        </authorList>
    </citation>
    <scope>NUCLEOTIDE SEQUENCE</scope>
</reference>
<reference evidence="1" key="2">
    <citation type="submission" date="2024-10" db="UniProtKB">
        <authorList>
            <consortium name="EnsemblProtists"/>
        </authorList>
    </citation>
    <scope>IDENTIFICATION</scope>
</reference>
<dbReference type="RefSeq" id="XP_005781201.1">
    <property type="nucleotide sequence ID" value="XM_005781144.1"/>
</dbReference>
<evidence type="ECO:0008006" key="3">
    <source>
        <dbReference type="Google" id="ProtNLM"/>
    </source>
</evidence>
<dbReference type="Proteomes" id="UP000013827">
    <property type="component" value="Unassembled WGS sequence"/>
</dbReference>
<organism evidence="1 2">
    <name type="scientific">Emiliania huxleyi (strain CCMP1516)</name>
    <dbReference type="NCBI Taxonomy" id="280463"/>
    <lineage>
        <taxon>Eukaryota</taxon>
        <taxon>Haptista</taxon>
        <taxon>Haptophyta</taxon>
        <taxon>Prymnesiophyceae</taxon>
        <taxon>Isochrysidales</taxon>
        <taxon>Noelaerhabdaceae</taxon>
        <taxon>Emiliania</taxon>
    </lineage>
</organism>
<evidence type="ECO:0000313" key="1">
    <source>
        <dbReference type="EnsemblProtists" id="EOD28772"/>
    </source>
</evidence>
<dbReference type="AlphaFoldDB" id="A0A0D3JZ37"/>
<dbReference type="PaxDb" id="2903-EOD28772"/>
<keyword evidence="2" id="KW-1185">Reference proteome</keyword>
<dbReference type="InterPro" id="IPR036412">
    <property type="entry name" value="HAD-like_sf"/>
</dbReference>
<dbReference type="SUPFAM" id="SSF56784">
    <property type="entry name" value="HAD-like"/>
    <property type="match status" value="1"/>
</dbReference>
<proteinExistence type="predicted"/>
<dbReference type="GeneID" id="17274317"/>
<dbReference type="KEGG" id="ehx:EMIHUDRAFT_114063"/>
<name>A0A0D3JZ37_EMIH1</name>
<accession>A0A0D3JZ37</accession>
<dbReference type="HOGENOM" id="CLU_988472_0_0_1"/>
<evidence type="ECO:0000313" key="2">
    <source>
        <dbReference type="Proteomes" id="UP000013827"/>
    </source>
</evidence>
<sequence>MAASATHPGGSTRPRPVVCFDFDETLAVCTGHAACADPLRLFGGASRLEALRSLLSSLRGLGVACGVCSFNYRAVFEPLLSAAGLLDLFDRDLLLGAEVFEEGGALHSPPPRLSGVDGLTAEDRRAVERELFRAACAAESKGAVLRRLILPRLRGVGESEEDEAVARLSRPPVGVVVPRTGSVDVSDSGAEFVLFVDDCAENLCDVRAASEHCATLLSPPDGLKESDFDAVLLWARGASAGAGGGEEGVFFVGVVGDGSRYSRGSRGRAGSVLPNPIAMGDD</sequence>